<dbReference type="Proteomes" id="UP000189883">
    <property type="component" value="Chromosome"/>
</dbReference>
<dbReference type="AlphaFoldDB" id="A0A1S7DUV6"/>
<gene>
    <name evidence="1" type="ORF">AB406_1964</name>
</gene>
<reference evidence="1 2" key="1">
    <citation type="submission" date="2015-06" db="EMBL/GenBank/DDBJ databases">
        <title>R. anatipestifer strain HXb2 is the most virulent strain so far, and the genome sequence would help us uncover the pathogenesis.</title>
        <authorList>
            <person name="Hu Q."/>
            <person name="Qi J."/>
            <person name="Bo H."/>
            <person name="Liu G."/>
            <person name="Tao M."/>
            <person name="Ding Y."/>
            <person name="Xue Y."/>
        </authorList>
    </citation>
    <scope>NUCLEOTIDE SEQUENCE [LARGE SCALE GENOMIC DNA]</scope>
    <source>
        <strain evidence="1 2">HXb2</strain>
    </source>
</reference>
<evidence type="ECO:0000313" key="1">
    <source>
        <dbReference type="EMBL" id="AQY22905.1"/>
    </source>
</evidence>
<accession>A0A1S7DUV6</accession>
<name>A0A1S7DUV6_RIEAN</name>
<protein>
    <submittedName>
        <fullName evidence="1">Uncharacterized protein</fullName>
    </submittedName>
</protein>
<dbReference type="EMBL" id="CP011859">
    <property type="protein sequence ID" value="AQY22905.1"/>
    <property type="molecule type" value="Genomic_DNA"/>
</dbReference>
<organism evidence="1 2">
    <name type="scientific">Riemerella anatipestifer</name>
    <name type="common">Moraxella anatipestifer</name>
    <dbReference type="NCBI Taxonomy" id="34085"/>
    <lineage>
        <taxon>Bacteria</taxon>
        <taxon>Pseudomonadati</taxon>
        <taxon>Bacteroidota</taxon>
        <taxon>Flavobacteriia</taxon>
        <taxon>Flavobacteriales</taxon>
        <taxon>Weeksellaceae</taxon>
        <taxon>Riemerella</taxon>
    </lineage>
</organism>
<evidence type="ECO:0000313" key="2">
    <source>
        <dbReference type="Proteomes" id="UP000189883"/>
    </source>
</evidence>
<sequence length="42" mass="5014">MTLSKNMRITILFFLKKYNKKAATRFPSNSLYVNNKFKPFLV</sequence>
<proteinExistence type="predicted"/>